<keyword evidence="3" id="KW-1185">Reference proteome</keyword>
<evidence type="ECO:0000313" key="2">
    <source>
        <dbReference type="EMBL" id="CAI6332920.1"/>
    </source>
</evidence>
<evidence type="ECO:0000256" key="1">
    <source>
        <dbReference type="SAM" id="MobiDB-lite"/>
    </source>
</evidence>
<accession>A0A9W4UBD8</accession>
<feature type="compositionally biased region" description="Low complexity" evidence="1">
    <location>
        <begin position="1"/>
        <end position="11"/>
    </location>
</feature>
<gene>
    <name evidence="2" type="ORF">PDIGIT_LOCUS5953</name>
</gene>
<dbReference type="AlphaFoldDB" id="A0A9W4UBD8"/>
<name>A0A9W4UBD8_9PLEO</name>
<dbReference type="EMBL" id="CAOQHR010000004">
    <property type="protein sequence ID" value="CAI6332920.1"/>
    <property type="molecule type" value="Genomic_DNA"/>
</dbReference>
<comment type="caution">
    <text evidence="2">The sequence shown here is derived from an EMBL/GenBank/DDBJ whole genome shotgun (WGS) entry which is preliminary data.</text>
</comment>
<reference evidence="2" key="1">
    <citation type="submission" date="2023-01" db="EMBL/GenBank/DDBJ databases">
        <authorList>
            <person name="Van Ghelder C."/>
            <person name="Rancurel C."/>
        </authorList>
    </citation>
    <scope>NUCLEOTIDE SEQUENCE</scope>
    <source>
        <strain evidence="2">CNCM I-4278</strain>
    </source>
</reference>
<dbReference type="Proteomes" id="UP001152607">
    <property type="component" value="Unassembled WGS sequence"/>
</dbReference>
<feature type="compositionally biased region" description="Acidic residues" evidence="1">
    <location>
        <begin position="79"/>
        <end position="95"/>
    </location>
</feature>
<feature type="region of interest" description="Disordered" evidence="1">
    <location>
        <begin position="76"/>
        <end position="98"/>
    </location>
</feature>
<protein>
    <submittedName>
        <fullName evidence="2">Uncharacterized protein</fullName>
    </submittedName>
</protein>
<sequence length="377" mass="44156">MVSLSLFSSRRSASKQRPANAEHVPDKPCPRLDFWISGARDDLIDRILPHMTRAYRENQSFTTLREEKAWVVELVQSESGEDDEEDEDDDEDGDPEPQSLARCKAAFENSPQTMVDDLVLVSRSWFRFLLRHTFRARYSKATDRDSARLALEDLGGDFDSRIDEKSLLKRPTLYKDYKDIYKETKSRSGWTKHCDRVKSLCLMIGLQTSSTKLEAIFEDLQRNLPQILHDRMAEMQRMATSLQDELEVHRLDESLKACRELMEKLLPDDAKGKGAYRPRGQEYGRRWRELYAKEWQRCKRERPRGHPLLKLVNDDTCFPVGQNLYGTLSERIHNHQQHRDQELDGTVLRVVFSILPPDWEETRRWDLSTEKGRWGLA</sequence>
<dbReference type="OrthoDB" id="3766353at2759"/>
<organism evidence="2 3">
    <name type="scientific">Periconia digitata</name>
    <dbReference type="NCBI Taxonomy" id="1303443"/>
    <lineage>
        <taxon>Eukaryota</taxon>
        <taxon>Fungi</taxon>
        <taxon>Dikarya</taxon>
        <taxon>Ascomycota</taxon>
        <taxon>Pezizomycotina</taxon>
        <taxon>Dothideomycetes</taxon>
        <taxon>Pleosporomycetidae</taxon>
        <taxon>Pleosporales</taxon>
        <taxon>Massarineae</taxon>
        <taxon>Periconiaceae</taxon>
        <taxon>Periconia</taxon>
    </lineage>
</organism>
<proteinExistence type="predicted"/>
<evidence type="ECO:0000313" key="3">
    <source>
        <dbReference type="Proteomes" id="UP001152607"/>
    </source>
</evidence>
<feature type="region of interest" description="Disordered" evidence="1">
    <location>
        <begin position="1"/>
        <end position="26"/>
    </location>
</feature>